<evidence type="ECO:0000313" key="3">
    <source>
        <dbReference type="EMBL" id="SJL84356.1"/>
    </source>
</evidence>
<dbReference type="STRING" id="1918946.VPAL9027_02339"/>
<dbReference type="EMBL" id="FUFT01000005">
    <property type="protein sequence ID" value="SJL84356.1"/>
    <property type="molecule type" value="Genomic_DNA"/>
</dbReference>
<evidence type="ECO:0000256" key="1">
    <source>
        <dbReference type="SAM" id="Coils"/>
    </source>
</evidence>
<dbReference type="InterPro" id="IPR046866">
    <property type="entry name" value="FapA_N"/>
</dbReference>
<sequence>MWKDFIKLDNENSKVIARMSEEQTFDSALDKRALKDALQELEVADYCPLDDGIEKFINAGLAGDAGVYQGFVVAEKRNATFEITISPNQMQASMTVTGAYGGSALVADEMVKAISAVGIKKGIHKPSLKKILIASKSLKPGATFTQPFAQGKKVEDGKNAYLKPLIKDVMKRVLAPKDNDAFKIDMRDFGSTITVEENDPVMERLSATPGHEGFNVLGEILSPTPGDDVILEAGNGTHISPDNPNILLASTSGMPIIRNNTVDVEQALCLNNVSVATGHVKFKGSVIVAGDVEPGMIVRATGDVTIGGFIESADVQAQGSITVVKGIIGHSDKDDGSKTCVVKAGGAIKANYAQYAELQANHDIYLTVHSMGNDIKCGDNLYVTDEQGTQGTLSGGVAKVGGKVVCYQLGVEGDTATALEAYAKFSVQKARLAKQKAMYVKAQEATMEAVRKELVVKKRDKSERSQEEVERIEHEKKIANEQMEKAKLAVDTTNEQLDALLKENTVEITNKVFTHVTIYFGGEKVTTKRVHGPSIFYFNQYEIQCEAKMNTDDIPEGEESISI</sequence>
<keyword evidence="1" id="KW-0175">Coiled coil</keyword>
<feature type="domain" description="Flagellar Assembly Protein A N-terminal region" evidence="2">
    <location>
        <begin position="81"/>
        <end position="260"/>
    </location>
</feature>
<dbReference type="RefSeq" id="WP_077314726.1">
    <property type="nucleotide sequence ID" value="NZ_AP024888.1"/>
</dbReference>
<feature type="coiled-coil region" evidence="1">
    <location>
        <begin position="455"/>
        <end position="503"/>
    </location>
</feature>
<evidence type="ECO:0000259" key="2">
    <source>
        <dbReference type="Pfam" id="PF20250"/>
    </source>
</evidence>
<gene>
    <name evidence="3" type="ORF">VPAL9027_02339</name>
</gene>
<dbReference type="PANTHER" id="PTHR38032">
    <property type="entry name" value="POLYMERASE-RELATED"/>
    <property type="match status" value="1"/>
</dbReference>
<dbReference type="Proteomes" id="UP000189475">
    <property type="component" value="Unassembled WGS sequence"/>
</dbReference>
<dbReference type="SUPFAM" id="SSF63848">
    <property type="entry name" value="Cell-division inhibitor MinC, C-terminal domain"/>
    <property type="match status" value="1"/>
</dbReference>
<keyword evidence="4" id="KW-1185">Reference proteome</keyword>
<dbReference type="InterPro" id="IPR036145">
    <property type="entry name" value="MinC_C_sf"/>
</dbReference>
<name>A0A1R4B649_9VIBR</name>
<accession>A0A1R4B649</accession>
<dbReference type="InterPro" id="IPR005646">
    <property type="entry name" value="FapA"/>
</dbReference>
<dbReference type="OrthoDB" id="5807941at2"/>
<reference evidence="3 4" key="1">
    <citation type="submission" date="2017-02" db="EMBL/GenBank/DDBJ databases">
        <authorList>
            <person name="Peterson S.W."/>
        </authorList>
    </citation>
    <scope>NUCLEOTIDE SEQUENCE [LARGE SCALE GENOMIC DNA]</scope>
    <source>
        <strain evidence="3 4">CECT 9027</strain>
    </source>
</reference>
<dbReference type="InterPro" id="IPR046865">
    <property type="entry name" value="FapA_b_solenoid"/>
</dbReference>
<dbReference type="Pfam" id="PF03961">
    <property type="entry name" value="FapA"/>
    <property type="match status" value="1"/>
</dbReference>
<protein>
    <recommendedName>
        <fullName evidence="2">Flagellar Assembly Protein A N-terminal region domain-containing protein</fullName>
    </recommendedName>
</protein>
<dbReference type="PANTHER" id="PTHR38032:SF1">
    <property type="entry name" value="RNA-BINDING PROTEIN KHPB N-TERMINAL DOMAIN-CONTAINING PROTEIN"/>
    <property type="match status" value="1"/>
</dbReference>
<dbReference type="AlphaFoldDB" id="A0A1R4B649"/>
<dbReference type="Pfam" id="PF20250">
    <property type="entry name" value="FapA_N"/>
    <property type="match status" value="1"/>
</dbReference>
<dbReference type="GO" id="GO:0000902">
    <property type="term" value="P:cell morphogenesis"/>
    <property type="evidence" value="ECO:0007669"/>
    <property type="project" value="InterPro"/>
</dbReference>
<organism evidence="3 4">
    <name type="scientific">Vibrio palustris</name>
    <dbReference type="NCBI Taxonomy" id="1918946"/>
    <lineage>
        <taxon>Bacteria</taxon>
        <taxon>Pseudomonadati</taxon>
        <taxon>Pseudomonadota</taxon>
        <taxon>Gammaproteobacteria</taxon>
        <taxon>Vibrionales</taxon>
        <taxon>Vibrionaceae</taxon>
        <taxon>Vibrio</taxon>
    </lineage>
</organism>
<proteinExistence type="predicted"/>
<evidence type="ECO:0000313" key="4">
    <source>
        <dbReference type="Proteomes" id="UP000189475"/>
    </source>
</evidence>